<dbReference type="AlphaFoldDB" id="A0A7C4TXH7"/>
<dbReference type="GO" id="GO:0009432">
    <property type="term" value="P:SOS response"/>
    <property type="evidence" value="ECO:0007669"/>
    <property type="project" value="TreeGrafter"/>
</dbReference>
<dbReference type="NCBIfam" id="TIGR00634">
    <property type="entry name" value="recN"/>
    <property type="match status" value="1"/>
</dbReference>
<comment type="function">
    <text evidence="1 9">May be involved in recombinational repair of damaged DNA.</text>
</comment>
<organism evidence="12">
    <name type="scientific">Caldisericum exile</name>
    <dbReference type="NCBI Taxonomy" id="693075"/>
    <lineage>
        <taxon>Bacteria</taxon>
        <taxon>Pseudomonadati</taxon>
        <taxon>Caldisericota/Cryosericota group</taxon>
        <taxon>Caldisericota</taxon>
        <taxon>Caldisericia</taxon>
        <taxon>Caldisericales</taxon>
        <taxon>Caldisericaceae</taxon>
        <taxon>Caldisericum</taxon>
    </lineage>
</organism>
<dbReference type="GO" id="GO:0005524">
    <property type="term" value="F:ATP binding"/>
    <property type="evidence" value="ECO:0007669"/>
    <property type="project" value="UniProtKB-KW"/>
</dbReference>
<dbReference type="InterPro" id="IPR004604">
    <property type="entry name" value="DNA_recomb/repair_RecN"/>
</dbReference>
<dbReference type="InterPro" id="IPR038729">
    <property type="entry name" value="Rad50/SbcC_AAA"/>
</dbReference>
<gene>
    <name evidence="12" type="primary">recN</name>
    <name evidence="12" type="ORF">ENV82_04825</name>
</gene>
<accession>A0A7C4TXH7</accession>
<dbReference type="SMART" id="SM00382">
    <property type="entry name" value="AAA"/>
    <property type="match status" value="1"/>
</dbReference>
<keyword evidence="7 9" id="KW-0234">DNA repair</keyword>
<keyword evidence="4" id="KW-0547">Nucleotide-binding</keyword>
<dbReference type="Pfam" id="PF13476">
    <property type="entry name" value="AAA_23"/>
    <property type="match status" value="1"/>
</dbReference>
<evidence type="ECO:0000313" key="12">
    <source>
        <dbReference type="EMBL" id="HGW60734.1"/>
    </source>
</evidence>
<dbReference type="Gene3D" id="3.40.50.300">
    <property type="entry name" value="P-loop containing nucleotide triphosphate hydrolases"/>
    <property type="match status" value="2"/>
</dbReference>
<dbReference type="InterPro" id="IPR025662">
    <property type="entry name" value="Sigma_54_int_dom_ATP-bd_1"/>
</dbReference>
<evidence type="ECO:0000256" key="5">
    <source>
        <dbReference type="ARBA" id="ARBA00022763"/>
    </source>
</evidence>
<dbReference type="InterPro" id="IPR003593">
    <property type="entry name" value="AAA+_ATPase"/>
</dbReference>
<sequence length="572" mass="64541">MLLGLIIRDLAIAKNVEINFDSNLIIFTGETGAGKTIIMNAIALSCGGNASPDIIRTGADSAVVEASFSIENSRIKSLLTEFSLYEGEDTLVVLRTISKTRSKVVVNGHLVSLRELQEIGKHLVDLHGQHEIQSLLDRNNHLSYLDKYGGVELSLREQVTEHISEFKMLCKKIEELLEEDKKFKEERDFINFEIDELEKAHLKEGEEEELDSEYKILSNAKELTAIVEEAVSILSESEYAVIKQISKTLNLLSKATDISDKIKDFKNRLEADLIDIKEVVRDLTGFLSNIVIDPERLSYIEARLDQLSKLKLKYRRNIKELIDYLENLKERVKGFNDVVSEIESLEKRKRELEEILRTEVKALSEKRHEVASKFERAVEAELKDLAMESAKFKVQLSSVEAPPSIEIDGRGVKLFNDGIDTCEFLISPNPPHDFKPLISIASGGELSRVMLAIKHVIAKVDEIPVLAFDEVDAGIGGKTGEKVAEKLLSISRYRQVICITHLPQIAALPGTHFVVEKHVTNGETELSVRRLSTEYERVNEIARMISGTNITETTIKQTKELLGRWKDESSRY</sequence>
<dbReference type="SUPFAM" id="SSF52540">
    <property type="entry name" value="P-loop containing nucleoside triphosphate hydrolases"/>
    <property type="match status" value="1"/>
</dbReference>
<evidence type="ECO:0000256" key="4">
    <source>
        <dbReference type="ARBA" id="ARBA00022741"/>
    </source>
</evidence>
<dbReference type="InterPro" id="IPR027417">
    <property type="entry name" value="P-loop_NTPase"/>
</dbReference>
<evidence type="ECO:0000256" key="7">
    <source>
        <dbReference type="ARBA" id="ARBA00023204"/>
    </source>
</evidence>
<keyword evidence="6" id="KW-0067">ATP-binding</keyword>
<dbReference type="GO" id="GO:0006302">
    <property type="term" value="P:double-strand break repair"/>
    <property type="evidence" value="ECO:0007669"/>
    <property type="project" value="InterPro"/>
</dbReference>
<dbReference type="GO" id="GO:0006310">
    <property type="term" value="P:DNA recombination"/>
    <property type="evidence" value="ECO:0007669"/>
    <property type="project" value="InterPro"/>
</dbReference>
<dbReference type="CDD" id="cd03241">
    <property type="entry name" value="ABC_RecN"/>
    <property type="match status" value="1"/>
</dbReference>
<evidence type="ECO:0000259" key="11">
    <source>
        <dbReference type="SMART" id="SM00382"/>
    </source>
</evidence>
<dbReference type="GO" id="GO:0016887">
    <property type="term" value="F:ATP hydrolysis activity"/>
    <property type="evidence" value="ECO:0007669"/>
    <property type="project" value="InterPro"/>
</dbReference>
<proteinExistence type="inferred from homology"/>
<comment type="similarity">
    <text evidence="2 9">Belongs to the RecN family.</text>
</comment>
<dbReference type="PANTHER" id="PTHR11059:SF0">
    <property type="entry name" value="DNA REPAIR PROTEIN RECN"/>
    <property type="match status" value="1"/>
</dbReference>
<evidence type="ECO:0000256" key="1">
    <source>
        <dbReference type="ARBA" id="ARBA00003618"/>
    </source>
</evidence>
<evidence type="ECO:0000256" key="10">
    <source>
        <dbReference type="SAM" id="Coils"/>
    </source>
</evidence>
<dbReference type="PANTHER" id="PTHR11059">
    <property type="entry name" value="DNA REPAIR PROTEIN RECN"/>
    <property type="match status" value="1"/>
</dbReference>
<evidence type="ECO:0000256" key="8">
    <source>
        <dbReference type="ARBA" id="ARBA00033408"/>
    </source>
</evidence>
<reference evidence="12" key="1">
    <citation type="journal article" date="2020" name="mSystems">
        <title>Genome- and Community-Level Interaction Insights into Carbon Utilization and Element Cycling Functions of Hydrothermarchaeota in Hydrothermal Sediment.</title>
        <authorList>
            <person name="Zhou Z."/>
            <person name="Liu Y."/>
            <person name="Xu W."/>
            <person name="Pan J."/>
            <person name="Luo Z.H."/>
            <person name="Li M."/>
        </authorList>
    </citation>
    <scope>NUCLEOTIDE SEQUENCE [LARGE SCALE GENOMIC DNA]</scope>
    <source>
        <strain evidence="12">SpSt-794</strain>
    </source>
</reference>
<evidence type="ECO:0000256" key="3">
    <source>
        <dbReference type="ARBA" id="ARBA00021315"/>
    </source>
</evidence>
<dbReference type="PROSITE" id="PS00675">
    <property type="entry name" value="SIGMA54_INTERACT_1"/>
    <property type="match status" value="1"/>
</dbReference>
<dbReference type="PIRSF" id="PIRSF003128">
    <property type="entry name" value="RecN"/>
    <property type="match status" value="1"/>
</dbReference>
<comment type="caution">
    <text evidence="12">The sequence shown here is derived from an EMBL/GenBank/DDBJ whole genome shotgun (WGS) entry which is preliminary data.</text>
</comment>
<name>A0A7C4TXH7_9BACT</name>
<evidence type="ECO:0000256" key="6">
    <source>
        <dbReference type="ARBA" id="ARBA00022840"/>
    </source>
</evidence>
<feature type="coiled-coil region" evidence="10">
    <location>
        <begin position="311"/>
        <end position="362"/>
    </location>
</feature>
<keyword evidence="5 9" id="KW-0227">DNA damage</keyword>
<evidence type="ECO:0000256" key="9">
    <source>
        <dbReference type="PIRNR" id="PIRNR003128"/>
    </source>
</evidence>
<dbReference type="EMBL" id="DTHV01000147">
    <property type="protein sequence ID" value="HGW60734.1"/>
    <property type="molecule type" value="Genomic_DNA"/>
</dbReference>
<evidence type="ECO:0000256" key="2">
    <source>
        <dbReference type="ARBA" id="ARBA00009441"/>
    </source>
</evidence>
<protein>
    <recommendedName>
        <fullName evidence="3 9">DNA repair protein RecN</fullName>
    </recommendedName>
    <alternativeName>
        <fullName evidence="8 9">Recombination protein N</fullName>
    </alternativeName>
</protein>
<keyword evidence="10" id="KW-0175">Coiled coil</keyword>
<dbReference type="GO" id="GO:0043590">
    <property type="term" value="C:bacterial nucleoid"/>
    <property type="evidence" value="ECO:0007669"/>
    <property type="project" value="TreeGrafter"/>
</dbReference>
<feature type="domain" description="AAA+ ATPase" evidence="11">
    <location>
        <begin position="21"/>
        <end position="523"/>
    </location>
</feature>